<dbReference type="Gene3D" id="2.115.10.20">
    <property type="entry name" value="Glycosyl hydrolase domain, family 43"/>
    <property type="match status" value="1"/>
</dbReference>
<proteinExistence type="predicted"/>
<comment type="caution">
    <text evidence="2">The sequence shown here is derived from an EMBL/GenBank/DDBJ whole genome shotgun (WGS) entry which is preliminary data.</text>
</comment>
<dbReference type="Proteomes" id="UP001610432">
    <property type="component" value="Unassembled WGS sequence"/>
</dbReference>
<protein>
    <submittedName>
        <fullName evidence="2">Uncharacterized protein</fullName>
    </submittedName>
</protein>
<keyword evidence="3" id="KW-1185">Reference proteome</keyword>
<gene>
    <name evidence="2" type="ORF">BJX67DRAFT_385008</name>
</gene>
<dbReference type="PANTHER" id="PTHR43301">
    <property type="entry name" value="ARABINAN ENDO-1,5-ALPHA-L-ARABINOSIDASE"/>
    <property type="match status" value="1"/>
</dbReference>
<dbReference type="GeneID" id="98148850"/>
<evidence type="ECO:0000313" key="3">
    <source>
        <dbReference type="Proteomes" id="UP001610432"/>
    </source>
</evidence>
<organism evidence="2 3">
    <name type="scientific">Aspergillus lucknowensis</name>
    <dbReference type="NCBI Taxonomy" id="176173"/>
    <lineage>
        <taxon>Eukaryota</taxon>
        <taxon>Fungi</taxon>
        <taxon>Dikarya</taxon>
        <taxon>Ascomycota</taxon>
        <taxon>Pezizomycotina</taxon>
        <taxon>Eurotiomycetes</taxon>
        <taxon>Eurotiomycetidae</taxon>
        <taxon>Eurotiales</taxon>
        <taxon>Aspergillaceae</taxon>
        <taxon>Aspergillus</taxon>
        <taxon>Aspergillus subgen. Nidulantes</taxon>
    </lineage>
</organism>
<evidence type="ECO:0000313" key="2">
    <source>
        <dbReference type="EMBL" id="KAL2863152.1"/>
    </source>
</evidence>
<dbReference type="InterPro" id="IPR023296">
    <property type="entry name" value="Glyco_hydro_beta-prop_sf"/>
</dbReference>
<name>A0ABR4LF33_9EURO</name>
<dbReference type="RefSeq" id="XP_070882131.1">
    <property type="nucleotide sequence ID" value="XM_071033778.1"/>
</dbReference>
<dbReference type="InterPro" id="IPR050727">
    <property type="entry name" value="GH43_arabinanases"/>
</dbReference>
<sequence>MAGVQTNWDSASGNSSRAIIVWESSDLIHWTDERPLTVEDEAVGMAWAPDVVWMPHGESILCIGGAFAEDDSSSSHTGDPVMLNSLRSDYTSDFRVFTSPQTYISLGEETAIDLSFLQINESIFVRYYVDGPTTSPVPGDQQGLFGEWTTLDGKVDNSASFEALCVHNAICQNITLS</sequence>
<dbReference type="PANTHER" id="PTHR43301:SF8">
    <property type="entry name" value="ARABINOSIDASE-RELATED"/>
    <property type="match status" value="1"/>
</dbReference>
<dbReference type="SUPFAM" id="SSF75005">
    <property type="entry name" value="Arabinanase/levansucrase/invertase"/>
    <property type="match status" value="1"/>
</dbReference>
<evidence type="ECO:0000256" key="1">
    <source>
        <dbReference type="ARBA" id="ARBA00022729"/>
    </source>
</evidence>
<keyword evidence="1" id="KW-0732">Signal</keyword>
<dbReference type="EMBL" id="JBFXLQ010000056">
    <property type="protein sequence ID" value="KAL2863152.1"/>
    <property type="molecule type" value="Genomic_DNA"/>
</dbReference>
<accession>A0ABR4LF33</accession>
<reference evidence="2 3" key="1">
    <citation type="submission" date="2024-07" db="EMBL/GenBank/DDBJ databases">
        <title>Section-level genome sequencing and comparative genomics of Aspergillus sections Usti and Cavernicolus.</title>
        <authorList>
            <consortium name="Lawrence Berkeley National Laboratory"/>
            <person name="Nybo J.L."/>
            <person name="Vesth T.C."/>
            <person name="Theobald S."/>
            <person name="Frisvad J.C."/>
            <person name="Larsen T.O."/>
            <person name="Kjaerboelling I."/>
            <person name="Rothschild-Mancinelli K."/>
            <person name="Lyhne E.K."/>
            <person name="Kogle M.E."/>
            <person name="Barry K."/>
            <person name="Clum A."/>
            <person name="Na H."/>
            <person name="Ledsgaard L."/>
            <person name="Lin J."/>
            <person name="Lipzen A."/>
            <person name="Kuo A."/>
            <person name="Riley R."/>
            <person name="Mondo S."/>
            <person name="Labutti K."/>
            <person name="Haridas S."/>
            <person name="Pangalinan J."/>
            <person name="Salamov A.A."/>
            <person name="Simmons B.A."/>
            <person name="Magnuson J.K."/>
            <person name="Chen J."/>
            <person name="Drula E."/>
            <person name="Henrissat B."/>
            <person name="Wiebenga A."/>
            <person name="Lubbers R.J."/>
            <person name="Gomes A.C."/>
            <person name="Macurrencykelacurrency M.R."/>
            <person name="Stajich J."/>
            <person name="Grigoriev I.V."/>
            <person name="Mortensen U.H."/>
            <person name="De Vries R.P."/>
            <person name="Baker S.E."/>
            <person name="Andersen M.R."/>
        </authorList>
    </citation>
    <scope>NUCLEOTIDE SEQUENCE [LARGE SCALE GENOMIC DNA]</scope>
    <source>
        <strain evidence="2 3">CBS 449.75</strain>
    </source>
</reference>